<gene>
    <name evidence="2" type="ORF">HNQ44_001298</name>
</gene>
<accession>A0A7W8FRU3</accession>
<proteinExistence type="predicted"/>
<dbReference type="AlphaFoldDB" id="A0A7W8FRU3"/>
<reference evidence="2 3" key="1">
    <citation type="submission" date="2020-08" db="EMBL/GenBank/DDBJ databases">
        <title>Genomic Encyclopedia of Type Strains, Phase IV (KMG-IV): sequencing the most valuable type-strain genomes for metagenomic binning, comparative biology and taxonomic classification.</title>
        <authorList>
            <person name="Goeker M."/>
        </authorList>
    </citation>
    <scope>NUCLEOTIDE SEQUENCE [LARGE SCALE GENOMIC DNA]</scope>
    <source>
        <strain evidence="2 3">DSM 15895</strain>
    </source>
</reference>
<dbReference type="Proteomes" id="UP000525923">
    <property type="component" value="Unassembled WGS sequence"/>
</dbReference>
<evidence type="ECO:0000313" key="3">
    <source>
        <dbReference type="Proteomes" id="UP000525923"/>
    </source>
</evidence>
<keyword evidence="1" id="KW-0472">Membrane</keyword>
<name>A0A7W8FRU3_9BACL</name>
<sequence length="32" mass="3654">MEATFGFVPMLVLAAIAVVLIMAYFYLHHWAK</sequence>
<keyword evidence="3" id="KW-1185">Reference proteome</keyword>
<feature type="transmembrane region" description="Helical" evidence="1">
    <location>
        <begin position="6"/>
        <end position="27"/>
    </location>
</feature>
<organism evidence="2 3">
    <name type="scientific">Planococcus koreensis</name>
    <dbReference type="NCBI Taxonomy" id="112331"/>
    <lineage>
        <taxon>Bacteria</taxon>
        <taxon>Bacillati</taxon>
        <taxon>Bacillota</taxon>
        <taxon>Bacilli</taxon>
        <taxon>Bacillales</taxon>
        <taxon>Caryophanaceae</taxon>
        <taxon>Planococcus</taxon>
    </lineage>
</organism>
<keyword evidence="1" id="KW-0812">Transmembrane</keyword>
<evidence type="ECO:0000256" key="1">
    <source>
        <dbReference type="SAM" id="Phobius"/>
    </source>
</evidence>
<comment type="caution">
    <text evidence="2">The sequence shown here is derived from an EMBL/GenBank/DDBJ whole genome shotgun (WGS) entry which is preliminary data.</text>
</comment>
<keyword evidence="1" id="KW-1133">Transmembrane helix</keyword>
<evidence type="ECO:0000313" key="2">
    <source>
        <dbReference type="EMBL" id="MBB5179874.1"/>
    </source>
</evidence>
<protein>
    <submittedName>
        <fullName evidence="2">Uncharacterized protein</fullName>
    </submittedName>
</protein>
<dbReference type="EMBL" id="JACHHE010000003">
    <property type="protein sequence ID" value="MBB5179874.1"/>
    <property type="molecule type" value="Genomic_DNA"/>
</dbReference>